<dbReference type="Proteomes" id="UP000003692">
    <property type="component" value="Unassembled WGS sequence"/>
</dbReference>
<organism evidence="1 2">
    <name type="scientific">Edwardsiella tarda ATCC 23685</name>
    <dbReference type="NCBI Taxonomy" id="500638"/>
    <lineage>
        <taxon>Bacteria</taxon>
        <taxon>Pseudomonadati</taxon>
        <taxon>Pseudomonadota</taxon>
        <taxon>Gammaproteobacteria</taxon>
        <taxon>Enterobacterales</taxon>
        <taxon>Hafniaceae</taxon>
        <taxon>Edwardsiella</taxon>
    </lineage>
</organism>
<dbReference type="AlphaFoldDB" id="D4F5Q2"/>
<evidence type="ECO:0000313" key="2">
    <source>
        <dbReference type="Proteomes" id="UP000003692"/>
    </source>
</evidence>
<reference evidence="1 2" key="1">
    <citation type="submission" date="2010-02" db="EMBL/GenBank/DDBJ databases">
        <authorList>
            <person name="Weinstock G."/>
            <person name="Sodergren E."/>
            <person name="Clifton S."/>
            <person name="Fulton L."/>
            <person name="Fulton B."/>
            <person name="Courtney L."/>
            <person name="Fronick C."/>
            <person name="Harrison M."/>
            <person name="Strong C."/>
            <person name="Farmer C."/>
            <person name="Delahaunty K."/>
            <person name="Markovic C."/>
            <person name="Hall O."/>
            <person name="Minx P."/>
            <person name="Tomlinson C."/>
            <person name="Mitreva M."/>
            <person name="Nelson J."/>
            <person name="Hou S."/>
            <person name="Wollam A."/>
            <person name="Pepin K.H."/>
            <person name="Johnson M."/>
            <person name="Bhonagiri V."/>
            <person name="Zhang X."/>
            <person name="Suruliraj S."/>
            <person name="Warren W."/>
            <person name="Chinwalla A."/>
            <person name="Mardis E.R."/>
            <person name="Wilson R.K."/>
        </authorList>
    </citation>
    <scope>NUCLEOTIDE SEQUENCE [LARGE SCALE GENOMIC DNA]</scope>
    <source>
        <strain evidence="1 2">ATCC 23685</strain>
    </source>
</reference>
<protein>
    <submittedName>
        <fullName evidence="1">Uncharacterized protein</fullName>
    </submittedName>
</protein>
<name>D4F5Q2_EDWTA</name>
<sequence length="51" mass="6107">MLLAINNSINYTHTVIHARRCRQADARADYKRYRIKRRAPSRQPLTGKLRR</sequence>
<proteinExistence type="predicted"/>
<evidence type="ECO:0000313" key="1">
    <source>
        <dbReference type="EMBL" id="EFE22903.1"/>
    </source>
</evidence>
<dbReference type="HOGENOM" id="CLU_3098304_0_0_6"/>
<comment type="caution">
    <text evidence="1">The sequence shown here is derived from an EMBL/GenBank/DDBJ whole genome shotgun (WGS) entry which is preliminary data.</text>
</comment>
<accession>D4F5Q2</accession>
<dbReference type="EMBL" id="ADGK01000160">
    <property type="protein sequence ID" value="EFE22903.1"/>
    <property type="molecule type" value="Genomic_DNA"/>
</dbReference>
<gene>
    <name evidence="1" type="ORF">EDWATA_02079</name>
</gene>